<keyword evidence="2" id="KW-0813">Transport</keyword>
<keyword evidence="4 7" id="KW-1015">Disulfide bond</keyword>
<dbReference type="EMBL" id="ATGI01000006">
    <property type="protein sequence ID" value="EPF79996.1"/>
    <property type="molecule type" value="Genomic_DNA"/>
</dbReference>
<dbReference type="CDD" id="cd02947">
    <property type="entry name" value="TRX_family"/>
    <property type="match status" value="1"/>
</dbReference>
<evidence type="ECO:0000313" key="9">
    <source>
        <dbReference type="EMBL" id="EPF79996.1"/>
    </source>
</evidence>
<dbReference type="RefSeq" id="WP_016655314.1">
    <property type="nucleotide sequence ID" value="NZ_KE340351.1"/>
</dbReference>
<dbReference type="PROSITE" id="PS51352">
    <property type="entry name" value="THIOREDOXIN_2"/>
    <property type="match status" value="1"/>
</dbReference>
<evidence type="ECO:0000256" key="5">
    <source>
        <dbReference type="ARBA" id="ARBA00023284"/>
    </source>
</evidence>
<evidence type="ECO:0000256" key="3">
    <source>
        <dbReference type="ARBA" id="ARBA00022982"/>
    </source>
</evidence>
<dbReference type="GO" id="GO:0005737">
    <property type="term" value="C:cytoplasm"/>
    <property type="evidence" value="ECO:0007669"/>
    <property type="project" value="TreeGrafter"/>
</dbReference>
<dbReference type="PIRSF" id="PIRSF000077">
    <property type="entry name" value="Thioredoxin"/>
    <property type="match status" value="1"/>
</dbReference>
<dbReference type="PROSITE" id="PS00194">
    <property type="entry name" value="THIOREDOXIN_1"/>
    <property type="match status" value="1"/>
</dbReference>
<keyword evidence="5 7" id="KW-0676">Redox-active center</keyword>
<evidence type="ECO:0000313" key="10">
    <source>
        <dbReference type="Proteomes" id="UP000014568"/>
    </source>
</evidence>
<dbReference type="AlphaFoldDB" id="S3PMF8"/>
<dbReference type="SUPFAM" id="SSF52833">
    <property type="entry name" value="Thioredoxin-like"/>
    <property type="match status" value="1"/>
</dbReference>
<sequence length="120" mass="13976">MNTVTEYNENNFQDFEHHSGLAVIRFYAHWCTPCVQSKPTFIRLAQQSSNNIKFGQVNIDQSPILTQRYQIYGLPSILFFDHGQIVKRMTGLLTLQQYIQTLEQLELRSEVDSNLNDHQA</sequence>
<accession>S3PMF8</accession>
<protein>
    <recommendedName>
        <fullName evidence="6">Thioredoxin</fullName>
    </recommendedName>
</protein>
<evidence type="ECO:0000256" key="7">
    <source>
        <dbReference type="PIRSR" id="PIRSR000077-4"/>
    </source>
</evidence>
<dbReference type="PANTHER" id="PTHR45663:SF11">
    <property type="entry name" value="GEO12009P1"/>
    <property type="match status" value="1"/>
</dbReference>
<comment type="similarity">
    <text evidence="1 6">Belongs to the thioredoxin family.</text>
</comment>
<feature type="domain" description="Thioredoxin" evidence="8">
    <location>
        <begin position="1"/>
        <end position="107"/>
    </location>
</feature>
<reference evidence="9 10" key="1">
    <citation type="submission" date="2013-06" db="EMBL/GenBank/DDBJ databases">
        <title>The Genome Sequence of Acinetobacter rudis CIP 110305.</title>
        <authorList>
            <consortium name="The Broad Institute Genome Sequencing Platform"/>
            <consortium name="The Broad Institute Genome Sequencing Center for Infectious Disease"/>
            <person name="Cerqueira G."/>
            <person name="Feldgarden M."/>
            <person name="Courvalin P."/>
            <person name="Perichon B."/>
            <person name="Grillot-Courvalin C."/>
            <person name="Clermont D."/>
            <person name="Rocha E."/>
            <person name="Yoon E.-J."/>
            <person name="Nemec A."/>
            <person name="Young S.K."/>
            <person name="Zeng Q."/>
            <person name="Gargeya S."/>
            <person name="Fitzgerald M."/>
            <person name="Abouelleil A."/>
            <person name="Alvarado L."/>
            <person name="Berlin A.M."/>
            <person name="Chapman S.B."/>
            <person name="Dewar J."/>
            <person name="Goldberg J."/>
            <person name="Griggs A."/>
            <person name="Gujja S."/>
            <person name="Hansen M."/>
            <person name="Howarth C."/>
            <person name="Imamovic A."/>
            <person name="Larimer J."/>
            <person name="McCowan C."/>
            <person name="Murphy C."/>
            <person name="Pearson M."/>
            <person name="Priest M."/>
            <person name="Roberts A."/>
            <person name="Saif S."/>
            <person name="Shea T."/>
            <person name="Sykes S."/>
            <person name="Wortman J."/>
            <person name="Nusbaum C."/>
            <person name="Birren B."/>
        </authorList>
    </citation>
    <scope>NUCLEOTIDE SEQUENCE [LARGE SCALE GENOMIC DNA]</scope>
    <source>
        <strain evidence="9 10">CIP 110305</strain>
    </source>
</reference>
<dbReference type="Gene3D" id="3.40.30.10">
    <property type="entry name" value="Glutaredoxin"/>
    <property type="match status" value="1"/>
</dbReference>
<keyword evidence="3" id="KW-0249">Electron transport</keyword>
<evidence type="ECO:0000256" key="6">
    <source>
        <dbReference type="PIRNR" id="PIRNR000077"/>
    </source>
</evidence>
<dbReference type="STRING" id="632955.GCA_000829675_02152"/>
<dbReference type="GO" id="GO:0015035">
    <property type="term" value="F:protein-disulfide reductase activity"/>
    <property type="evidence" value="ECO:0007669"/>
    <property type="project" value="InterPro"/>
</dbReference>
<evidence type="ECO:0000259" key="8">
    <source>
        <dbReference type="PROSITE" id="PS51352"/>
    </source>
</evidence>
<gene>
    <name evidence="9" type="ORF">F945_00888</name>
</gene>
<evidence type="ECO:0000256" key="2">
    <source>
        <dbReference type="ARBA" id="ARBA00022448"/>
    </source>
</evidence>
<keyword evidence="10" id="KW-1185">Reference proteome</keyword>
<dbReference type="InterPro" id="IPR017937">
    <property type="entry name" value="Thioredoxin_CS"/>
</dbReference>
<dbReference type="OrthoDB" id="4964771at2"/>
<dbReference type="InterPro" id="IPR005746">
    <property type="entry name" value="Thioredoxin"/>
</dbReference>
<dbReference type="Pfam" id="PF00085">
    <property type="entry name" value="Thioredoxin"/>
    <property type="match status" value="1"/>
</dbReference>
<name>S3PMF8_9GAMM</name>
<dbReference type="PANTHER" id="PTHR45663">
    <property type="entry name" value="GEO12009P1"/>
    <property type="match status" value="1"/>
</dbReference>
<dbReference type="HOGENOM" id="CLU_090389_10_4_6"/>
<dbReference type="eggNOG" id="COG0526">
    <property type="taxonomic scope" value="Bacteria"/>
</dbReference>
<organism evidence="9 10">
    <name type="scientific">Acinetobacter rudis CIP 110305</name>
    <dbReference type="NCBI Taxonomy" id="421052"/>
    <lineage>
        <taxon>Bacteria</taxon>
        <taxon>Pseudomonadati</taxon>
        <taxon>Pseudomonadota</taxon>
        <taxon>Gammaproteobacteria</taxon>
        <taxon>Moraxellales</taxon>
        <taxon>Moraxellaceae</taxon>
        <taxon>Acinetobacter</taxon>
    </lineage>
</organism>
<evidence type="ECO:0000256" key="1">
    <source>
        <dbReference type="ARBA" id="ARBA00008987"/>
    </source>
</evidence>
<proteinExistence type="inferred from homology"/>
<comment type="caution">
    <text evidence="9">The sequence shown here is derived from an EMBL/GenBank/DDBJ whole genome shotgun (WGS) entry which is preliminary data.</text>
</comment>
<dbReference type="PATRIC" id="fig|421052.3.peg.878"/>
<dbReference type="InterPro" id="IPR036249">
    <property type="entry name" value="Thioredoxin-like_sf"/>
</dbReference>
<dbReference type="InterPro" id="IPR013766">
    <property type="entry name" value="Thioredoxin_domain"/>
</dbReference>
<evidence type="ECO:0000256" key="4">
    <source>
        <dbReference type="ARBA" id="ARBA00023157"/>
    </source>
</evidence>
<dbReference type="Proteomes" id="UP000014568">
    <property type="component" value="Unassembled WGS sequence"/>
</dbReference>
<feature type="disulfide bond" description="Redox-active" evidence="7">
    <location>
        <begin position="31"/>
        <end position="34"/>
    </location>
</feature>